<gene>
    <name evidence="2" type="ORF">EVJ46_07105</name>
</gene>
<dbReference type="Pfam" id="PF07963">
    <property type="entry name" value="N_methyl"/>
    <property type="match status" value="1"/>
</dbReference>
<dbReference type="AlphaFoldDB" id="A0A519BFB8"/>
<name>A0A519BFB8_ACIG2</name>
<keyword evidence="1" id="KW-0472">Membrane</keyword>
<keyword evidence="1" id="KW-0812">Transmembrane</keyword>
<feature type="transmembrane region" description="Helical" evidence="1">
    <location>
        <begin position="12"/>
        <end position="32"/>
    </location>
</feature>
<dbReference type="Proteomes" id="UP000316562">
    <property type="component" value="Unassembled WGS sequence"/>
</dbReference>
<dbReference type="NCBIfam" id="TIGR02532">
    <property type="entry name" value="IV_pilin_GFxxxE"/>
    <property type="match status" value="1"/>
</dbReference>
<dbReference type="InterPro" id="IPR012902">
    <property type="entry name" value="N_methyl_site"/>
</dbReference>
<evidence type="ECO:0000313" key="2">
    <source>
        <dbReference type="EMBL" id="RZD15957.1"/>
    </source>
</evidence>
<proteinExistence type="predicted"/>
<organism evidence="2 3">
    <name type="scientific">Acididesulfobacter guangdongensis</name>
    <dbReference type="NCBI Taxonomy" id="2597225"/>
    <lineage>
        <taxon>Bacteria</taxon>
        <taxon>Deltaproteobacteria</taxon>
        <taxon>Candidatus Acidulodesulfobacterales</taxon>
        <taxon>Candidatus Acididesulfobacter</taxon>
    </lineage>
</organism>
<sequence>MNLNILKNGKGFSLLEIVITIIILGISLTAILESFIAGSAASVRIANEITATNLAKQYMADLNYCSEGGSVINTAGNTNGVCSNFNAASSKGGSSGSIWSKGATIDSYIFQSPQVQQINNECFYTAFYPSGTNEYPTQYITLNDPTGFNSGDVTINPSPISSPVQPQADTSYILLAVVKTEWFNNNVDGGNCTSSFNPSADANYPSVTLTMIFTNYYNTNTGG</sequence>
<reference evidence="2 3" key="1">
    <citation type="journal article" date="2019" name="ISME J.">
        <title>Insights into ecological role of a new deltaproteobacterial order Candidatus Acidulodesulfobacterales by metagenomics and metatranscriptomics.</title>
        <authorList>
            <person name="Tan S."/>
            <person name="Liu J."/>
            <person name="Fang Y."/>
            <person name="Hedlund B.P."/>
            <person name="Lian Z.H."/>
            <person name="Huang L.Y."/>
            <person name="Li J.T."/>
            <person name="Huang L.N."/>
            <person name="Li W.J."/>
            <person name="Jiang H.C."/>
            <person name="Dong H.L."/>
            <person name="Shu W.S."/>
        </authorList>
    </citation>
    <scope>NUCLEOTIDE SEQUENCE [LARGE SCALE GENOMIC DNA]</scope>
    <source>
        <strain evidence="2">AP2</strain>
    </source>
</reference>
<accession>A0A519BFB8</accession>
<dbReference type="PROSITE" id="PS00409">
    <property type="entry name" value="PROKAR_NTER_METHYL"/>
    <property type="match status" value="1"/>
</dbReference>
<keyword evidence="1" id="KW-1133">Transmembrane helix</keyword>
<dbReference type="EMBL" id="SGBC01000003">
    <property type="protein sequence ID" value="RZD15957.1"/>
    <property type="molecule type" value="Genomic_DNA"/>
</dbReference>
<evidence type="ECO:0000313" key="3">
    <source>
        <dbReference type="Proteomes" id="UP000316562"/>
    </source>
</evidence>
<protein>
    <submittedName>
        <fullName evidence="2">Prepilin-type N-terminal cleavage/methylation domain-containing protein</fullName>
    </submittedName>
</protein>
<comment type="caution">
    <text evidence="2">The sequence shown here is derived from an EMBL/GenBank/DDBJ whole genome shotgun (WGS) entry which is preliminary data.</text>
</comment>
<evidence type="ECO:0000256" key="1">
    <source>
        <dbReference type="SAM" id="Phobius"/>
    </source>
</evidence>